<feature type="compositionally biased region" description="Basic residues" evidence="1">
    <location>
        <begin position="123"/>
        <end position="134"/>
    </location>
</feature>
<feature type="compositionally biased region" description="Basic and acidic residues" evidence="1">
    <location>
        <begin position="74"/>
        <end position="87"/>
    </location>
</feature>
<feature type="region of interest" description="Disordered" evidence="1">
    <location>
        <begin position="1"/>
        <end position="574"/>
    </location>
</feature>
<feature type="compositionally biased region" description="Low complexity" evidence="1">
    <location>
        <begin position="187"/>
        <end position="198"/>
    </location>
</feature>
<evidence type="ECO:0000313" key="2">
    <source>
        <dbReference type="EMBL" id="CAA9359953.1"/>
    </source>
</evidence>
<feature type="compositionally biased region" description="Basic residues" evidence="1">
    <location>
        <begin position="423"/>
        <end position="450"/>
    </location>
</feature>
<protein>
    <submittedName>
        <fullName evidence="2">RecJ</fullName>
    </submittedName>
</protein>
<dbReference type="AlphaFoldDB" id="A0A6J4MH90"/>
<accession>A0A6J4MH90</accession>
<feature type="compositionally biased region" description="Low complexity" evidence="1">
    <location>
        <begin position="537"/>
        <end position="548"/>
    </location>
</feature>
<feature type="compositionally biased region" description="Basic residues" evidence="1">
    <location>
        <begin position="88"/>
        <end position="102"/>
    </location>
</feature>
<feature type="non-terminal residue" evidence="2">
    <location>
        <position position="574"/>
    </location>
</feature>
<feature type="non-terminal residue" evidence="2">
    <location>
        <position position="1"/>
    </location>
</feature>
<feature type="compositionally biased region" description="Basic residues" evidence="1">
    <location>
        <begin position="143"/>
        <end position="183"/>
    </location>
</feature>
<reference evidence="2" key="1">
    <citation type="submission" date="2020-02" db="EMBL/GenBank/DDBJ databases">
        <authorList>
            <person name="Meier V. D."/>
        </authorList>
    </citation>
    <scope>NUCLEOTIDE SEQUENCE</scope>
    <source>
        <strain evidence="2">AVDCRST_MAG89</strain>
    </source>
</reference>
<dbReference type="EMBL" id="CADCTV010000769">
    <property type="protein sequence ID" value="CAA9359953.1"/>
    <property type="molecule type" value="Genomic_DNA"/>
</dbReference>
<gene>
    <name evidence="2" type="ORF">AVDCRST_MAG89-3676</name>
</gene>
<feature type="compositionally biased region" description="Basic residues" evidence="1">
    <location>
        <begin position="64"/>
        <end position="73"/>
    </location>
</feature>
<evidence type="ECO:0000256" key="1">
    <source>
        <dbReference type="SAM" id="MobiDB-lite"/>
    </source>
</evidence>
<feature type="compositionally biased region" description="Basic and acidic residues" evidence="1">
    <location>
        <begin position="213"/>
        <end position="223"/>
    </location>
</feature>
<name>A0A6J4MH90_9BACT</name>
<proteinExistence type="predicted"/>
<feature type="compositionally biased region" description="Basic and acidic residues" evidence="1">
    <location>
        <begin position="296"/>
        <end position="313"/>
    </location>
</feature>
<organism evidence="2">
    <name type="scientific">uncultured Gemmatimonadota bacterium</name>
    <dbReference type="NCBI Taxonomy" id="203437"/>
    <lineage>
        <taxon>Bacteria</taxon>
        <taxon>Pseudomonadati</taxon>
        <taxon>Gemmatimonadota</taxon>
        <taxon>environmental samples</taxon>
    </lineage>
</organism>
<feature type="compositionally biased region" description="Low complexity" evidence="1">
    <location>
        <begin position="464"/>
        <end position="484"/>
    </location>
</feature>
<sequence length="574" mass="62760">VSRPCRAPLGLFSLARPGRRRPPLPRASPSGAALPPARASRARRGRRGARFSAPQPRAYPRPHGPGRHRRRRRAAEEGHRRARDHPGPRRLRRRWHLRHGALRPRAADDGRRGAPVRSAPHPGRLRPFRRRHPGRGRDGRHADPHRRLRNRGARVHRPRACRGYRRHRHRPPHARRHPSRRGRRGEPQPGGLRLSRQGARGRGRGVEGVLRAGGRDRLPRREAVQLPGPGGHRHHRRRGAAGGREPRAGALGAQGAARNAQPRPARPAAGDGADGQGRDHLHPGRVPARAPHQRRRTDGRGAARREAAADGRSARGRRDRPVAGVRQPLAADGGRRDAQAGDGGAGVRLRSRSAVRRGAGARRMAPGRHRHRGVAAGGAPPSPRGDDRAGRARRRKGKRALHLALSPVRRHARLRPSPGALRRPPRGGRVHHPPRERRRLSRSLQRRRARRADGRRPGSRGAHRPGAGAAPRGPGPRPHAQARGPLRRRERHAGVRGARRGGRGPESGRQGAPEAHAGRLRRKARRHRLRDGRPLCGAGLRGVAAGRGVQAGGKPLQRPDARAGQAGGPPPGRV</sequence>
<feature type="compositionally biased region" description="Low complexity" evidence="1">
    <location>
        <begin position="248"/>
        <end position="271"/>
    </location>
</feature>
<feature type="compositionally biased region" description="Basic residues" evidence="1">
    <location>
        <begin position="40"/>
        <end position="49"/>
    </location>
</feature>
<feature type="compositionally biased region" description="Basic residues" evidence="1">
    <location>
        <begin position="518"/>
        <end position="530"/>
    </location>
</feature>
<feature type="compositionally biased region" description="Basic residues" evidence="1">
    <location>
        <begin position="391"/>
        <end position="401"/>
    </location>
</feature>
<feature type="compositionally biased region" description="Low complexity" evidence="1">
    <location>
        <begin position="27"/>
        <end position="39"/>
    </location>
</feature>